<evidence type="ECO:0000313" key="1">
    <source>
        <dbReference type="EMBL" id="VEG74047.1"/>
    </source>
</evidence>
<protein>
    <submittedName>
        <fullName evidence="1">Protein of uncharacterized function (DUF3375)</fullName>
    </submittedName>
</protein>
<dbReference type="AlphaFoldDB" id="A0A448KAU8"/>
<reference evidence="1 2" key="1">
    <citation type="submission" date="2018-12" db="EMBL/GenBank/DDBJ databases">
        <authorList>
            <consortium name="Pathogen Informatics"/>
        </authorList>
    </citation>
    <scope>NUCLEOTIDE SEQUENCE [LARGE SCALE GENOMIC DNA]</scope>
    <source>
        <strain evidence="1 2">NCTC11923</strain>
    </source>
</reference>
<accession>A0A448KAU8</accession>
<dbReference type="EMBL" id="LR134363">
    <property type="protein sequence ID" value="VEG74047.1"/>
    <property type="molecule type" value="Genomic_DNA"/>
</dbReference>
<keyword evidence="2" id="KW-1185">Reference proteome</keyword>
<dbReference type="InterPro" id="IPR021804">
    <property type="entry name" value="DUF3375"/>
</dbReference>
<evidence type="ECO:0000313" key="2">
    <source>
        <dbReference type="Proteomes" id="UP000276899"/>
    </source>
</evidence>
<organism evidence="1 2">
    <name type="scientific">Actinomyces slackii</name>
    <dbReference type="NCBI Taxonomy" id="52774"/>
    <lineage>
        <taxon>Bacteria</taxon>
        <taxon>Bacillati</taxon>
        <taxon>Actinomycetota</taxon>
        <taxon>Actinomycetes</taxon>
        <taxon>Actinomycetales</taxon>
        <taxon>Actinomycetaceae</taxon>
        <taxon>Actinomyces</taxon>
    </lineage>
</organism>
<dbReference type="STRING" id="1278298.GCA_000428685_00189"/>
<dbReference type="Proteomes" id="UP000276899">
    <property type="component" value="Chromosome"/>
</dbReference>
<sequence length="516" mass="55758">MPRTTGVVASALELHRLSTGPDADAGLRLLRLDRTHVAAAVLAAHLGGQVRRLPAADLHALIEEDLAALREAGVELGESVTARTYCDQWRSQGILVRTTMAGGREETYELSAPAEAALRYLAQVERPRPAVTQSRLTTIASQLDALVRDSDPSVEGRLAALRAQRDAIDAEIERVESGQTQPVGGAEGAERLAEILALAEQVPGDFSRVRAELIALNRSLRERIIEMPGSRGEVLDDVFRGVDRIESSEAGRSFLAFLELFQDPEASARLDDHLDEVLARPFVDLLPDADRRYLRHWRGTLSTESANVRQTMTGFSRSLRRFVQSRAFEEHRRLAEELARAQALAARAAATTSPIRRMSTALDLTGMSLGSIGSWRLHNPADARVAEEVVRHDVADLDLEAMREVVRASEIDLAELGESIEASLAARGVATIGEILADHPATQGLASVIGLLLLARERGAVLAVEPVDGADGVTATADREAAAPVECVAWVSEAGTHRSATIPRLLMSAADDTARR</sequence>
<gene>
    <name evidence="1" type="ORF">NCTC11923_00666</name>
</gene>
<dbReference type="RefSeq" id="WP_034514627.1">
    <property type="nucleotide sequence ID" value="NZ_CBCRWE010000003.1"/>
</dbReference>
<dbReference type="Pfam" id="PF11855">
    <property type="entry name" value="DUF3375"/>
    <property type="match status" value="1"/>
</dbReference>
<name>A0A448KAU8_9ACTO</name>
<proteinExistence type="predicted"/>
<dbReference type="KEGG" id="asla:NCTC11923_00666"/>